<feature type="transmembrane region" description="Helical" evidence="7">
    <location>
        <begin position="182"/>
        <end position="200"/>
    </location>
</feature>
<keyword evidence="10" id="KW-1185">Reference proteome</keyword>
<keyword evidence="5 7" id="KW-1133">Transmembrane helix</keyword>
<evidence type="ECO:0000256" key="5">
    <source>
        <dbReference type="ARBA" id="ARBA00022989"/>
    </source>
</evidence>
<dbReference type="RefSeq" id="WP_203926099.1">
    <property type="nucleotide sequence ID" value="NZ_BOPH01000015.1"/>
</dbReference>
<evidence type="ECO:0000256" key="7">
    <source>
        <dbReference type="SAM" id="Phobius"/>
    </source>
</evidence>
<comment type="caution">
    <text evidence="9">The sequence shown here is derived from an EMBL/GenBank/DDBJ whole genome shotgun (WGS) entry which is preliminary data.</text>
</comment>
<evidence type="ECO:0000313" key="9">
    <source>
        <dbReference type="EMBL" id="GIJ66114.1"/>
    </source>
</evidence>
<name>A0A8J4E963_9ACTN</name>
<evidence type="ECO:0000256" key="6">
    <source>
        <dbReference type="ARBA" id="ARBA00023136"/>
    </source>
</evidence>
<feature type="transmembrane region" description="Helical" evidence="7">
    <location>
        <begin position="206"/>
        <end position="224"/>
    </location>
</feature>
<dbReference type="PANTHER" id="PTHR43731:SF14">
    <property type="entry name" value="PRESENILIN-ASSOCIATED RHOMBOID-LIKE PROTEIN, MITOCHONDRIAL"/>
    <property type="match status" value="1"/>
</dbReference>
<keyword evidence="9" id="KW-0645">Protease</keyword>
<dbReference type="Gene3D" id="1.20.1540.10">
    <property type="entry name" value="Rhomboid-like"/>
    <property type="match status" value="1"/>
</dbReference>
<dbReference type="GO" id="GO:0006508">
    <property type="term" value="P:proteolysis"/>
    <property type="evidence" value="ECO:0007669"/>
    <property type="project" value="UniProtKB-KW"/>
</dbReference>
<comment type="similarity">
    <text evidence="2">Belongs to the peptidase S54 family.</text>
</comment>
<evidence type="ECO:0000256" key="2">
    <source>
        <dbReference type="ARBA" id="ARBA00009045"/>
    </source>
</evidence>
<evidence type="ECO:0000313" key="10">
    <source>
        <dbReference type="Proteomes" id="UP000635606"/>
    </source>
</evidence>
<keyword evidence="4" id="KW-0378">Hydrolase</keyword>
<dbReference type="AlphaFoldDB" id="A0A8J4E963"/>
<dbReference type="InterPro" id="IPR050925">
    <property type="entry name" value="Rhomboid_protease_S54"/>
</dbReference>
<protein>
    <submittedName>
        <fullName evidence="9">Rhomboid family intramembrane serine protease</fullName>
    </submittedName>
</protein>
<feature type="domain" description="Peptidase S54 rhomboid" evidence="8">
    <location>
        <begin position="141"/>
        <end position="270"/>
    </location>
</feature>
<dbReference type="PANTHER" id="PTHR43731">
    <property type="entry name" value="RHOMBOID PROTEASE"/>
    <property type="match status" value="1"/>
</dbReference>
<feature type="transmembrane region" description="Helical" evidence="7">
    <location>
        <begin position="254"/>
        <end position="273"/>
    </location>
</feature>
<keyword evidence="6 7" id="KW-0472">Membrane</keyword>
<dbReference type="EMBL" id="BOPH01000015">
    <property type="protein sequence ID" value="GIJ66114.1"/>
    <property type="molecule type" value="Genomic_DNA"/>
</dbReference>
<dbReference type="SUPFAM" id="SSF144091">
    <property type="entry name" value="Rhomboid-like"/>
    <property type="match status" value="1"/>
</dbReference>
<dbReference type="Proteomes" id="UP000635606">
    <property type="component" value="Unassembled WGS sequence"/>
</dbReference>
<dbReference type="GO" id="GO:0004252">
    <property type="term" value="F:serine-type endopeptidase activity"/>
    <property type="evidence" value="ECO:0007669"/>
    <property type="project" value="InterPro"/>
</dbReference>
<feature type="transmembrane region" description="Helical" evidence="7">
    <location>
        <begin position="151"/>
        <end position="170"/>
    </location>
</feature>
<evidence type="ECO:0000256" key="3">
    <source>
        <dbReference type="ARBA" id="ARBA00022692"/>
    </source>
</evidence>
<dbReference type="Pfam" id="PF01694">
    <property type="entry name" value="Rhomboid"/>
    <property type="match status" value="1"/>
</dbReference>
<accession>A0A8J4E963</accession>
<feature type="transmembrane region" description="Helical" evidence="7">
    <location>
        <begin position="67"/>
        <end position="96"/>
    </location>
</feature>
<dbReference type="InterPro" id="IPR035952">
    <property type="entry name" value="Rhomboid-like_sf"/>
</dbReference>
<keyword evidence="3 7" id="KW-0812">Transmembrane</keyword>
<gene>
    <name evidence="9" type="ORF">Voc01_010310</name>
</gene>
<feature type="transmembrane region" description="Helical" evidence="7">
    <location>
        <begin position="280"/>
        <end position="302"/>
    </location>
</feature>
<proteinExistence type="inferred from homology"/>
<feature type="transmembrane region" description="Helical" evidence="7">
    <location>
        <begin position="231"/>
        <end position="248"/>
    </location>
</feature>
<evidence type="ECO:0000259" key="8">
    <source>
        <dbReference type="Pfam" id="PF01694"/>
    </source>
</evidence>
<sequence>MTAPAVPVCYRHPGRETYVTCNRCGRPICPDCMTEASVGFQCPECVHAGRRTQRQPLTAFGGTRAGYAGYVTIALIALNVVGLLAGALIAGVPAVLGSGLFTGVTKLQMMFGSFAPTYEIASNFVPPGSQVGEVYTGIDDGAVYRLVTAMFIHYGIVHLLLNMWALWMLGRNLEAALGPVRFLALYLLSGLGGSIAAYLFSPGSITAGASGAIFGMFAALFVVLKRLRRDTSSVVPVLVINLVLTFTIPNISIAGHLGGLLVGALVAAGLAYAPRQGRTPVQVATIAGVAVVLAMLVVVGMVA</sequence>
<reference evidence="9" key="1">
    <citation type="submission" date="2021-01" db="EMBL/GenBank/DDBJ databases">
        <title>Whole genome shotgun sequence of Virgisporangium ochraceum NBRC 16418.</title>
        <authorList>
            <person name="Komaki H."/>
            <person name="Tamura T."/>
        </authorList>
    </citation>
    <scope>NUCLEOTIDE SEQUENCE</scope>
    <source>
        <strain evidence="9">NBRC 16418</strain>
    </source>
</reference>
<evidence type="ECO:0000256" key="1">
    <source>
        <dbReference type="ARBA" id="ARBA00004141"/>
    </source>
</evidence>
<comment type="subcellular location">
    <subcellularLocation>
        <location evidence="1">Membrane</location>
        <topology evidence="1">Multi-pass membrane protein</topology>
    </subcellularLocation>
</comment>
<organism evidence="9 10">
    <name type="scientific">Virgisporangium ochraceum</name>
    <dbReference type="NCBI Taxonomy" id="65505"/>
    <lineage>
        <taxon>Bacteria</taxon>
        <taxon>Bacillati</taxon>
        <taxon>Actinomycetota</taxon>
        <taxon>Actinomycetes</taxon>
        <taxon>Micromonosporales</taxon>
        <taxon>Micromonosporaceae</taxon>
        <taxon>Virgisporangium</taxon>
    </lineage>
</organism>
<evidence type="ECO:0000256" key="4">
    <source>
        <dbReference type="ARBA" id="ARBA00022801"/>
    </source>
</evidence>
<dbReference type="GO" id="GO:0016020">
    <property type="term" value="C:membrane"/>
    <property type="evidence" value="ECO:0007669"/>
    <property type="project" value="UniProtKB-SubCell"/>
</dbReference>
<dbReference type="InterPro" id="IPR022764">
    <property type="entry name" value="Peptidase_S54_rhomboid_dom"/>
</dbReference>